<reference evidence="1" key="2">
    <citation type="journal article" date="2015" name="Fish Shellfish Immunol.">
        <title>Early steps in the European eel (Anguilla anguilla)-Vibrio vulnificus interaction in the gills: Role of the RtxA13 toxin.</title>
        <authorList>
            <person name="Callol A."/>
            <person name="Pajuelo D."/>
            <person name="Ebbesson L."/>
            <person name="Teles M."/>
            <person name="MacKenzie S."/>
            <person name="Amaro C."/>
        </authorList>
    </citation>
    <scope>NUCLEOTIDE SEQUENCE</scope>
</reference>
<name>A0A0E9VWC7_ANGAN</name>
<accession>A0A0E9VWC7</accession>
<evidence type="ECO:0000313" key="1">
    <source>
        <dbReference type="EMBL" id="JAH81563.1"/>
    </source>
</evidence>
<organism evidence="1">
    <name type="scientific">Anguilla anguilla</name>
    <name type="common">European freshwater eel</name>
    <name type="synonym">Muraena anguilla</name>
    <dbReference type="NCBI Taxonomy" id="7936"/>
    <lineage>
        <taxon>Eukaryota</taxon>
        <taxon>Metazoa</taxon>
        <taxon>Chordata</taxon>
        <taxon>Craniata</taxon>
        <taxon>Vertebrata</taxon>
        <taxon>Euteleostomi</taxon>
        <taxon>Actinopterygii</taxon>
        <taxon>Neopterygii</taxon>
        <taxon>Teleostei</taxon>
        <taxon>Anguilliformes</taxon>
        <taxon>Anguillidae</taxon>
        <taxon>Anguilla</taxon>
    </lineage>
</organism>
<reference evidence="1" key="1">
    <citation type="submission" date="2014-11" db="EMBL/GenBank/DDBJ databases">
        <authorList>
            <person name="Amaro Gonzalez C."/>
        </authorList>
    </citation>
    <scope>NUCLEOTIDE SEQUENCE</scope>
</reference>
<dbReference type="EMBL" id="GBXM01027014">
    <property type="protein sequence ID" value="JAH81563.1"/>
    <property type="molecule type" value="Transcribed_RNA"/>
</dbReference>
<sequence>MAIFTYRECNW</sequence>
<protein>
    <submittedName>
        <fullName evidence="1">Uncharacterized protein</fullName>
    </submittedName>
</protein>
<proteinExistence type="predicted"/>